<accession>A0AAU9NFP7</accession>
<organism evidence="1 2">
    <name type="scientific">Lactuca virosa</name>
    <dbReference type="NCBI Taxonomy" id="75947"/>
    <lineage>
        <taxon>Eukaryota</taxon>
        <taxon>Viridiplantae</taxon>
        <taxon>Streptophyta</taxon>
        <taxon>Embryophyta</taxon>
        <taxon>Tracheophyta</taxon>
        <taxon>Spermatophyta</taxon>
        <taxon>Magnoliopsida</taxon>
        <taxon>eudicotyledons</taxon>
        <taxon>Gunneridae</taxon>
        <taxon>Pentapetalae</taxon>
        <taxon>asterids</taxon>
        <taxon>campanulids</taxon>
        <taxon>Asterales</taxon>
        <taxon>Asteraceae</taxon>
        <taxon>Cichorioideae</taxon>
        <taxon>Cichorieae</taxon>
        <taxon>Lactucinae</taxon>
        <taxon>Lactuca</taxon>
    </lineage>
</organism>
<protein>
    <recommendedName>
        <fullName evidence="3">NAD(P)-binding domain-containing protein</fullName>
    </recommendedName>
</protein>
<dbReference type="Proteomes" id="UP001157418">
    <property type="component" value="Unassembled WGS sequence"/>
</dbReference>
<dbReference type="PANTHER" id="PTHR43725:SF15">
    <property type="entry name" value="BIFUNCTIONAL UDP-GLUCOSE 4-EPIMERASE AND UDP-XYLOSE 4-EPIMERASE 1"/>
    <property type="match status" value="1"/>
</dbReference>
<dbReference type="EMBL" id="CAKMRJ010004445">
    <property type="protein sequence ID" value="CAH1436692.1"/>
    <property type="molecule type" value="Genomic_DNA"/>
</dbReference>
<dbReference type="SUPFAM" id="SSF52540">
    <property type="entry name" value="P-loop containing nucleoside triphosphate hydrolases"/>
    <property type="match status" value="1"/>
</dbReference>
<gene>
    <name evidence="1" type="ORF">LVIROSA_LOCUS23054</name>
</gene>
<dbReference type="Gene3D" id="3.40.50.300">
    <property type="entry name" value="P-loop containing nucleotide triphosphate hydrolases"/>
    <property type="match status" value="1"/>
</dbReference>
<dbReference type="GO" id="GO:0005829">
    <property type="term" value="C:cytosol"/>
    <property type="evidence" value="ECO:0007669"/>
    <property type="project" value="TreeGrafter"/>
</dbReference>
<evidence type="ECO:0000313" key="1">
    <source>
        <dbReference type="EMBL" id="CAH1436692.1"/>
    </source>
</evidence>
<proteinExistence type="predicted"/>
<comment type="caution">
    <text evidence="1">The sequence shown here is derived from an EMBL/GenBank/DDBJ whole genome shotgun (WGS) entry which is preliminary data.</text>
</comment>
<dbReference type="InterPro" id="IPR036291">
    <property type="entry name" value="NAD(P)-bd_dom_sf"/>
</dbReference>
<dbReference type="GO" id="GO:0003978">
    <property type="term" value="F:UDP-glucose 4-epimerase activity"/>
    <property type="evidence" value="ECO:0007669"/>
    <property type="project" value="UniProtKB-EC"/>
</dbReference>
<dbReference type="Gene3D" id="3.40.50.720">
    <property type="entry name" value="NAD(P)-binding Rossmann-like Domain"/>
    <property type="match status" value="1"/>
</dbReference>
<dbReference type="InterPro" id="IPR007877">
    <property type="entry name" value="DUF707"/>
</dbReference>
<dbReference type="PANTHER" id="PTHR43725">
    <property type="entry name" value="UDP-GLUCOSE 4-EPIMERASE"/>
    <property type="match status" value="1"/>
</dbReference>
<dbReference type="SUPFAM" id="SSF51735">
    <property type="entry name" value="NAD(P)-binding Rossmann-fold domains"/>
    <property type="match status" value="1"/>
</dbReference>
<dbReference type="Gene3D" id="3.90.25.10">
    <property type="entry name" value="UDP-galactose 4-epimerase, domain 1"/>
    <property type="match status" value="1"/>
</dbReference>
<dbReference type="AlphaFoldDB" id="A0AAU9NFP7"/>
<dbReference type="GO" id="GO:0006012">
    <property type="term" value="P:galactose metabolic process"/>
    <property type="evidence" value="ECO:0007669"/>
    <property type="project" value="UniProtKB-KW"/>
</dbReference>
<reference evidence="1 2" key="1">
    <citation type="submission" date="2022-01" db="EMBL/GenBank/DDBJ databases">
        <authorList>
            <person name="Xiong W."/>
            <person name="Schranz E."/>
        </authorList>
    </citation>
    <scope>NUCLEOTIDE SEQUENCE [LARGE SCALE GENOMIC DNA]</scope>
</reference>
<name>A0AAU9NFP7_9ASTR</name>
<dbReference type="InterPro" id="IPR027417">
    <property type="entry name" value="P-loop_NTPase"/>
</dbReference>
<sequence length="231" mass="26100">MMPYIQQVAVGRLLELNVYGHDYPTKDDSAIRDYIHVMDLADGHVAALKKLFTKQNIGCFACNLGTGRGTYVLEMVTAFEKVSGKKTPIKPCRRRAGDATEVYTSTDKAAKELNWKSQTVLLGPNNQYLPTIVSVFAEAVARVWRDGQKKRVYIYRFLSTGTIEEKPTHEKIGVVDSQWIIHQVVPSLGSQSENGEAPWKGIRDRCRSEWALFQDRLANADKAYFKQIGRD</sequence>
<dbReference type="Pfam" id="PF05212">
    <property type="entry name" value="DUF707"/>
    <property type="match status" value="1"/>
</dbReference>
<evidence type="ECO:0000313" key="2">
    <source>
        <dbReference type="Proteomes" id="UP001157418"/>
    </source>
</evidence>
<evidence type="ECO:0008006" key="3">
    <source>
        <dbReference type="Google" id="ProtNLM"/>
    </source>
</evidence>
<keyword evidence="2" id="KW-1185">Reference proteome</keyword>